<reference evidence="1 2" key="1">
    <citation type="journal article" date="2022" name="DNA Res.">
        <title>Chromosomal-level genome assembly of the orchid tree Bauhinia variegata (Leguminosae; Cercidoideae) supports the allotetraploid origin hypothesis of Bauhinia.</title>
        <authorList>
            <person name="Zhong Y."/>
            <person name="Chen Y."/>
            <person name="Zheng D."/>
            <person name="Pang J."/>
            <person name="Liu Y."/>
            <person name="Luo S."/>
            <person name="Meng S."/>
            <person name="Qian L."/>
            <person name="Wei D."/>
            <person name="Dai S."/>
            <person name="Zhou R."/>
        </authorList>
    </citation>
    <scope>NUCLEOTIDE SEQUENCE [LARGE SCALE GENOMIC DNA]</scope>
    <source>
        <strain evidence="1">BV-YZ2020</strain>
    </source>
</reference>
<name>A0ACB9MGU7_BAUVA</name>
<keyword evidence="2" id="KW-1185">Reference proteome</keyword>
<evidence type="ECO:0000313" key="2">
    <source>
        <dbReference type="Proteomes" id="UP000828941"/>
    </source>
</evidence>
<dbReference type="EMBL" id="CM039434">
    <property type="protein sequence ID" value="KAI4322893.1"/>
    <property type="molecule type" value="Genomic_DNA"/>
</dbReference>
<proteinExistence type="predicted"/>
<organism evidence="1 2">
    <name type="scientific">Bauhinia variegata</name>
    <name type="common">Purple orchid tree</name>
    <name type="synonym">Phanera variegata</name>
    <dbReference type="NCBI Taxonomy" id="167791"/>
    <lineage>
        <taxon>Eukaryota</taxon>
        <taxon>Viridiplantae</taxon>
        <taxon>Streptophyta</taxon>
        <taxon>Embryophyta</taxon>
        <taxon>Tracheophyta</taxon>
        <taxon>Spermatophyta</taxon>
        <taxon>Magnoliopsida</taxon>
        <taxon>eudicotyledons</taxon>
        <taxon>Gunneridae</taxon>
        <taxon>Pentapetalae</taxon>
        <taxon>rosids</taxon>
        <taxon>fabids</taxon>
        <taxon>Fabales</taxon>
        <taxon>Fabaceae</taxon>
        <taxon>Cercidoideae</taxon>
        <taxon>Cercideae</taxon>
        <taxon>Bauhiniinae</taxon>
        <taxon>Bauhinia</taxon>
    </lineage>
</organism>
<evidence type="ECO:0000313" key="1">
    <source>
        <dbReference type="EMBL" id="KAI4322893.1"/>
    </source>
</evidence>
<comment type="caution">
    <text evidence="1">The sequence shown here is derived from an EMBL/GenBank/DDBJ whole genome shotgun (WGS) entry which is preliminary data.</text>
</comment>
<gene>
    <name evidence="1" type="ORF">L6164_022544</name>
</gene>
<accession>A0ACB9MGU7</accession>
<sequence length="76" mass="8698">MNPEELILLGSTICVMLTVHFSMKLLSEHVLNWENPKEQKAVVVITLMAPIYVIGSYVGLIKFLRQQSFLHIVRLC</sequence>
<dbReference type="Proteomes" id="UP000828941">
    <property type="component" value="Chromosome 9"/>
</dbReference>
<protein>
    <submittedName>
        <fullName evidence="1">Uncharacterized protein</fullName>
    </submittedName>
</protein>